<dbReference type="PROSITE" id="PS51918">
    <property type="entry name" value="RADICAL_SAM"/>
    <property type="match status" value="1"/>
</dbReference>
<dbReference type="SFLD" id="SFLDG01082">
    <property type="entry name" value="B12-binding_domain_containing"/>
    <property type="match status" value="1"/>
</dbReference>
<dbReference type="InterPro" id="IPR045784">
    <property type="entry name" value="Radical_SAM_N2"/>
</dbReference>
<dbReference type="SMART" id="SM00729">
    <property type="entry name" value="Elp3"/>
    <property type="match status" value="1"/>
</dbReference>
<feature type="domain" description="Radical SAM core" evidence="2">
    <location>
        <begin position="257"/>
        <end position="492"/>
    </location>
</feature>
<protein>
    <submittedName>
        <fullName evidence="3">TIGR03960 family B12-binding radical SAM protein</fullName>
    </submittedName>
</protein>
<gene>
    <name evidence="3" type="ORF">HKN21_17740</name>
</gene>
<dbReference type="InterPro" id="IPR023404">
    <property type="entry name" value="rSAM_horseshoe"/>
</dbReference>
<dbReference type="NCBIfam" id="TIGR03936">
    <property type="entry name" value="sam_1_link_chp"/>
    <property type="match status" value="1"/>
</dbReference>
<dbReference type="Pfam" id="PF10105">
    <property type="entry name" value="DUF2344"/>
    <property type="match status" value="1"/>
</dbReference>
<dbReference type="Gene3D" id="3.80.30.20">
    <property type="entry name" value="tm_1862 like domain"/>
    <property type="match status" value="1"/>
</dbReference>
<dbReference type="PANTHER" id="PTHR42731:SF1">
    <property type="entry name" value="RADICAL SAM DOMAIN PROTEIN"/>
    <property type="match status" value="1"/>
</dbReference>
<sequence length="966" mass="108942">MPNFTHPYASFLHHVEKPARYVGGEYNQIVKDDADVKVRLALAFPDVYDIGMSHLGTKILYSLINKHDGMQAERVFCPWVDMEKELRERKLPLLSLETARPLTDFDVIGFSLQYELTYTNILTMLDLSGIPFRWADRDESHPLIIAGGPTATQPEPMAPFIDVFLIGDAEEKLPELLEVYRAQKDAGATRTEALVALAKLGGLYCPALYGSRKDDRTGFVLVDKPLHEGVPEKTKRVILEDINRFPFPDDSPVAAAEAIFDRMSVEIARGCTEGCRFCQAGMIYRPVRERDPEDIVNTLVSAIEKGGYDEASMTTLSTADYSCISPLIKRVMEKLRPEKVSLSVASLRAYGLDEDTLDEIKSVRANGLTFAPEAGTQRMRDVINKNISNEDLDTTAHRVFSRGWRRMKLYFMIGLPTETEEDVAGIMETGRRMKNIGRNYHKGNAGVTVSVSSHVPKPHTPFQWVAMDAVDIIEKKQDYLKDLSRRYRLEFRRHDPRTSYLECILGRGDRRMADLIEGAWHRGARFDSWDEHLKWEEWVSVLEENKDIPYEAFTGTIPVDADLPWDHLDIQVEKKFLLRDYRRSLKDKLSPPCGKPVGAQVHHTNLEEHEADERILVCYHCGVTCDMTDMRDERGEFLTKLKALKPKGSLDDAEAADVGEADAGDLEVVSESSPLVEVTTEMATAPTELAKSIAKDEVSQPQSNPYDKNKNQPPKFDQGQKYRYRLRFSKHGISALTGHLDFVRTLPRVMRRAGFKAYYSEGFHPKPIMEFSPPLPLGVHSQEEYVDVSLTQDLDPEMMATELQSVAPNGLDFTGVMKLGEQDRKLSRALEAAEYVICLPHSLLQDVGVSADELEALSRKLLSRGNILRDVIRKRKPKTVDLRPAIDALWVLDEGPANFWEDTPASFLGVRLLIKEHHARPEEVAAELLGGTADLEPIHLLRTALLRRSEDGTAWASMISEPLVTA</sequence>
<feature type="region of interest" description="Disordered" evidence="1">
    <location>
        <begin position="694"/>
        <end position="717"/>
    </location>
</feature>
<dbReference type="AlphaFoldDB" id="A0A7Y2EB70"/>
<dbReference type="InterPro" id="IPR023862">
    <property type="entry name" value="CHP03960_rSAM"/>
</dbReference>
<dbReference type="InterPro" id="IPR006638">
    <property type="entry name" value="Elp3/MiaA/NifB-like_rSAM"/>
</dbReference>
<dbReference type="GO" id="GO:0051536">
    <property type="term" value="F:iron-sulfur cluster binding"/>
    <property type="evidence" value="ECO:0007669"/>
    <property type="project" value="InterPro"/>
</dbReference>
<dbReference type="Pfam" id="PF04055">
    <property type="entry name" value="Radical_SAM"/>
    <property type="match status" value="1"/>
</dbReference>
<name>A0A7Y2EB70_UNCEI</name>
<dbReference type="NCBIfam" id="TIGR03960">
    <property type="entry name" value="rSAM_fuse_unch"/>
    <property type="match status" value="1"/>
</dbReference>
<dbReference type="InterPro" id="IPR018768">
    <property type="entry name" value="DUF2344"/>
</dbReference>
<accession>A0A7Y2EB70</accession>
<comment type="caution">
    <text evidence="3">The sequence shown here is derived from an EMBL/GenBank/DDBJ whole genome shotgun (WGS) entry which is preliminary data.</text>
</comment>
<proteinExistence type="predicted"/>
<dbReference type="Pfam" id="PF19864">
    <property type="entry name" value="Radical_SAM_N2"/>
    <property type="match status" value="1"/>
</dbReference>
<dbReference type="Proteomes" id="UP000547674">
    <property type="component" value="Unassembled WGS sequence"/>
</dbReference>
<evidence type="ECO:0000313" key="3">
    <source>
        <dbReference type="EMBL" id="NNF08609.1"/>
    </source>
</evidence>
<evidence type="ECO:0000256" key="1">
    <source>
        <dbReference type="SAM" id="MobiDB-lite"/>
    </source>
</evidence>
<evidence type="ECO:0000313" key="4">
    <source>
        <dbReference type="Proteomes" id="UP000547674"/>
    </source>
</evidence>
<organism evidence="3 4">
    <name type="scientific">Eiseniibacteriota bacterium</name>
    <dbReference type="NCBI Taxonomy" id="2212470"/>
    <lineage>
        <taxon>Bacteria</taxon>
        <taxon>Candidatus Eiseniibacteriota</taxon>
    </lineage>
</organism>
<evidence type="ECO:0000259" key="2">
    <source>
        <dbReference type="PROSITE" id="PS51918"/>
    </source>
</evidence>
<dbReference type="InterPro" id="IPR007197">
    <property type="entry name" value="rSAM"/>
</dbReference>
<dbReference type="GO" id="GO:0003824">
    <property type="term" value="F:catalytic activity"/>
    <property type="evidence" value="ECO:0007669"/>
    <property type="project" value="InterPro"/>
</dbReference>
<dbReference type="InterPro" id="IPR058240">
    <property type="entry name" value="rSAM_sf"/>
</dbReference>
<dbReference type="SFLD" id="SFLDS00029">
    <property type="entry name" value="Radical_SAM"/>
    <property type="match status" value="1"/>
</dbReference>
<dbReference type="CDD" id="cd01335">
    <property type="entry name" value="Radical_SAM"/>
    <property type="match status" value="1"/>
</dbReference>
<reference evidence="3 4" key="1">
    <citation type="submission" date="2020-03" db="EMBL/GenBank/DDBJ databases">
        <title>Metabolic flexibility allows generalist bacteria to become dominant in a frequently disturbed ecosystem.</title>
        <authorList>
            <person name="Chen Y.-J."/>
            <person name="Leung P.M."/>
            <person name="Bay S.K."/>
            <person name="Hugenholtz P."/>
            <person name="Kessler A.J."/>
            <person name="Shelley G."/>
            <person name="Waite D.W."/>
            <person name="Cook P.L."/>
            <person name="Greening C."/>
        </authorList>
    </citation>
    <scope>NUCLEOTIDE SEQUENCE [LARGE SCALE GENOMIC DNA]</scope>
    <source>
        <strain evidence="3">SS_bin_28</strain>
    </source>
</reference>
<dbReference type="PANTHER" id="PTHR42731">
    <property type="entry name" value="SLL1084 PROTEIN"/>
    <property type="match status" value="1"/>
</dbReference>
<dbReference type="EMBL" id="JABDJR010000708">
    <property type="protein sequence ID" value="NNF08609.1"/>
    <property type="molecule type" value="Genomic_DNA"/>
</dbReference>
<dbReference type="SUPFAM" id="SSF102114">
    <property type="entry name" value="Radical SAM enzymes"/>
    <property type="match status" value="1"/>
</dbReference>